<protein>
    <submittedName>
        <fullName evidence="1">Uncharacterized protein</fullName>
    </submittedName>
</protein>
<proteinExistence type="predicted"/>
<sequence length="96" mass="10718">MRMSPVKTKKSFVCDMSEVEHPSSSLILMVNSNSTNDETKASQGSTAVIQKPSQLQMTENKTLTDINAPLPSLKIHFASINYEHMNDAGFEIWFDP</sequence>
<comment type="caution">
    <text evidence="1">The sequence shown here is derived from an EMBL/GenBank/DDBJ whole genome shotgun (WGS) entry which is preliminary data.</text>
</comment>
<dbReference type="EMBL" id="SNRW01005297">
    <property type="protein sequence ID" value="KAA6385361.1"/>
    <property type="molecule type" value="Genomic_DNA"/>
</dbReference>
<dbReference type="AlphaFoldDB" id="A0A5J4VS21"/>
<gene>
    <name evidence="1" type="ORF">EZS28_019109</name>
</gene>
<reference evidence="1 2" key="1">
    <citation type="submission" date="2019-03" db="EMBL/GenBank/DDBJ databases">
        <title>Single cell metagenomics reveals metabolic interactions within the superorganism composed of flagellate Streblomastix strix and complex community of Bacteroidetes bacteria on its surface.</title>
        <authorList>
            <person name="Treitli S.C."/>
            <person name="Kolisko M."/>
            <person name="Husnik F."/>
            <person name="Keeling P."/>
            <person name="Hampl V."/>
        </authorList>
    </citation>
    <scope>NUCLEOTIDE SEQUENCE [LARGE SCALE GENOMIC DNA]</scope>
    <source>
        <strain evidence="1">ST1C</strain>
    </source>
</reference>
<organism evidence="1 2">
    <name type="scientific">Streblomastix strix</name>
    <dbReference type="NCBI Taxonomy" id="222440"/>
    <lineage>
        <taxon>Eukaryota</taxon>
        <taxon>Metamonada</taxon>
        <taxon>Preaxostyla</taxon>
        <taxon>Oxymonadida</taxon>
        <taxon>Streblomastigidae</taxon>
        <taxon>Streblomastix</taxon>
    </lineage>
</organism>
<accession>A0A5J4VS21</accession>
<evidence type="ECO:0000313" key="1">
    <source>
        <dbReference type="EMBL" id="KAA6385361.1"/>
    </source>
</evidence>
<name>A0A5J4VS21_9EUKA</name>
<evidence type="ECO:0000313" key="2">
    <source>
        <dbReference type="Proteomes" id="UP000324800"/>
    </source>
</evidence>
<dbReference type="Proteomes" id="UP000324800">
    <property type="component" value="Unassembled WGS sequence"/>
</dbReference>